<evidence type="ECO:0008006" key="5">
    <source>
        <dbReference type="Google" id="ProtNLM"/>
    </source>
</evidence>
<keyword evidence="4" id="KW-1185">Reference proteome</keyword>
<accession>A0A117R0S5</accession>
<gene>
    <name evidence="3" type="ORF">AQJ54_22980</name>
</gene>
<accession>A0A124GTW1</accession>
<reference evidence="3 4" key="1">
    <citation type="submission" date="2015-10" db="EMBL/GenBank/DDBJ databases">
        <title>Draft genome sequence of Streptomyces griseorubiginosus DSM 40469, type strain for the species Streptomyces griseorubiginosus.</title>
        <authorList>
            <person name="Ruckert C."/>
            <person name="Winkler A."/>
            <person name="Kalinowski J."/>
            <person name="Kampfer P."/>
            <person name="Glaeser S."/>
        </authorList>
    </citation>
    <scope>NUCLEOTIDE SEQUENCE [LARGE SCALE GENOMIC DNA]</scope>
    <source>
        <strain evidence="3 4">DSM 40469</strain>
    </source>
</reference>
<keyword evidence="2" id="KW-0732">Signal</keyword>
<feature type="signal peptide" evidence="2">
    <location>
        <begin position="1"/>
        <end position="24"/>
    </location>
</feature>
<comment type="caution">
    <text evidence="3">The sequence shown here is derived from an EMBL/GenBank/DDBJ whole genome shotgun (WGS) entry which is preliminary data.</text>
</comment>
<dbReference type="Proteomes" id="UP000054375">
    <property type="component" value="Unassembled WGS sequence"/>
</dbReference>
<sequence>MRRLAPLCLALAAALLGCSSGSGPSEGGAPAGPSKTPVTSSGSAAKPQVTFGERLPIARYSYTADESAVIESAQQILTKRCLRTYGITYEPAKREAETSTSADRRYGLSSSSEAARLGYHPDLGPLPAGPDLPEDALRVFYGNRGAEPGTAEKVVYKGREVPRNGCFGQSVAQLAKKYDAPEAAEIARAISTQSYQDSLTEPKVKEVFRNWSACMRSSGFRYTTPLEPANNREFQREDISTKEKETARADVRCKEKTDLLDIWFKAESALQKAEIDKNSKPLKELLTAHRKKTEAARRIVAEG</sequence>
<protein>
    <recommendedName>
        <fullName evidence="5">Lipoprotein</fullName>
    </recommendedName>
</protein>
<dbReference type="PROSITE" id="PS51257">
    <property type="entry name" value="PROKAR_LIPOPROTEIN"/>
    <property type="match status" value="1"/>
</dbReference>
<evidence type="ECO:0000256" key="2">
    <source>
        <dbReference type="SAM" id="SignalP"/>
    </source>
</evidence>
<evidence type="ECO:0000313" key="3">
    <source>
        <dbReference type="EMBL" id="KUN64771.1"/>
    </source>
</evidence>
<dbReference type="RefSeq" id="WP_062033765.1">
    <property type="nucleotide sequence ID" value="NZ_JBPJFL010000002.1"/>
</dbReference>
<evidence type="ECO:0000313" key="4">
    <source>
        <dbReference type="Proteomes" id="UP000054375"/>
    </source>
</evidence>
<dbReference type="AlphaFoldDB" id="A0A117R0S5"/>
<feature type="region of interest" description="Disordered" evidence="1">
    <location>
        <begin position="22"/>
        <end position="47"/>
    </location>
</feature>
<name>A0A117R0S5_9ACTN</name>
<feature type="chain" id="PRO_5039010380" description="Lipoprotein" evidence="2">
    <location>
        <begin position="25"/>
        <end position="303"/>
    </location>
</feature>
<dbReference type="EMBL" id="LMWV01000019">
    <property type="protein sequence ID" value="KUN64771.1"/>
    <property type="molecule type" value="Genomic_DNA"/>
</dbReference>
<evidence type="ECO:0000256" key="1">
    <source>
        <dbReference type="SAM" id="MobiDB-lite"/>
    </source>
</evidence>
<proteinExistence type="predicted"/>
<organism evidence="3 4">
    <name type="scientific">Streptomyces griseorubiginosus</name>
    <dbReference type="NCBI Taxonomy" id="67304"/>
    <lineage>
        <taxon>Bacteria</taxon>
        <taxon>Bacillati</taxon>
        <taxon>Actinomycetota</taxon>
        <taxon>Actinomycetes</taxon>
        <taxon>Kitasatosporales</taxon>
        <taxon>Streptomycetaceae</taxon>
        <taxon>Streptomyces</taxon>
    </lineage>
</organism>